<protein>
    <submittedName>
        <fullName evidence="1">Uncharacterized protein</fullName>
    </submittedName>
</protein>
<organism evidence="1 2">
    <name type="scientific">Candidatus Dojkabacteria bacterium HGW-Dojkabacteria-1</name>
    <dbReference type="NCBI Taxonomy" id="2013761"/>
    <lineage>
        <taxon>Bacteria</taxon>
        <taxon>Candidatus Dojkabacteria</taxon>
    </lineage>
</organism>
<dbReference type="EMBL" id="PHAO01000001">
    <property type="protein sequence ID" value="PKN02868.1"/>
    <property type="molecule type" value="Genomic_DNA"/>
</dbReference>
<dbReference type="Proteomes" id="UP000233417">
    <property type="component" value="Unassembled WGS sequence"/>
</dbReference>
<accession>A0A2N2F3W3</accession>
<proteinExistence type="predicted"/>
<gene>
    <name evidence="1" type="ORF">CVU76_02480</name>
</gene>
<dbReference type="AlphaFoldDB" id="A0A2N2F3W3"/>
<evidence type="ECO:0000313" key="1">
    <source>
        <dbReference type="EMBL" id="PKN02868.1"/>
    </source>
</evidence>
<evidence type="ECO:0000313" key="2">
    <source>
        <dbReference type="Proteomes" id="UP000233417"/>
    </source>
</evidence>
<name>A0A2N2F3W3_9BACT</name>
<reference evidence="1 2" key="1">
    <citation type="journal article" date="2017" name="ISME J.">
        <title>Potential for microbial H2 and metal transformations associated with novel bacteria and archaea in deep terrestrial subsurface sediments.</title>
        <authorList>
            <person name="Hernsdorf A.W."/>
            <person name="Amano Y."/>
            <person name="Miyakawa K."/>
            <person name="Ise K."/>
            <person name="Suzuki Y."/>
            <person name="Anantharaman K."/>
            <person name="Probst A."/>
            <person name="Burstein D."/>
            <person name="Thomas B.C."/>
            <person name="Banfield J.F."/>
        </authorList>
    </citation>
    <scope>NUCLEOTIDE SEQUENCE [LARGE SCALE GENOMIC DNA]</scope>
    <source>
        <strain evidence="1">HGW-Dojkabacteria-1</strain>
    </source>
</reference>
<sequence length="786" mass="92659">MDPKEEIQKIKEYVGGLLTPQEIVVSEYKEAEDFLEENLPSKEPTAEEYLAAYQKIEALRNSKHPHRQQEHADLAMLIERGLPFSSKGFNLIAFQLYSEVMNRVPREESLIDGSIFIDFDQWLYGYPSFRLWRMVKQENQSPQEREAVERMIWRLLTYSTELHAQLDEEYQEKKTIEKELQDKKAKEKKPINIVPKVITKNIKKVAEKISEGNPDALEDLGNTVERFNRTRTYFETMIKIFRNPENLFVNFDQKIGFWMSEEGEVVLSHLITSNREDFRNIYYSILERLISEAELKRDTEMRGRVGTRHALRLKRIYPFSKDFTEVEYWRGINLPSKRKAKAESEVVLPRKNDGDDRNGFQILGSLLRSNDIRDARIYKKTMLAFMEYIEKNRTAIADYEITKNFFKTQYAFDLIFNLPEEEKEIEEEDSSFNFVLRRYLWLKYGPEYTEEEPSAFEIKLWKLQKNILLKGVRIFEDLFRAQDQLGQDGYEIHRDFYQEARNDLEEQYTESGWHLIMYTTRRFSDVRDIFSKSFEKFRIHFSPQDEKLFYLSVLLGTLDFALTMKHRENLKKVGASTLRYLHGTKVPTAFEEVSEKAEQELGIWRFKKDTKDPSNPRLQFDNNLINSLRNLSVFWGRGYGVTVFIEQSGIRVKNPLHTMGEEKEVKKGDQIIKERPNKGGRDEVLIPWEIISKATPQFDYINWTDSVLRLVGKYRATMGRKDLDWISDLAAKGPAVIRFEAAGSERNYELPPLPNAREVAKILKEIAKQMVVLETPHPKDILKKLE</sequence>
<comment type="caution">
    <text evidence="1">The sequence shown here is derived from an EMBL/GenBank/DDBJ whole genome shotgun (WGS) entry which is preliminary data.</text>
</comment>